<dbReference type="AlphaFoldDB" id="A0A344TJP1"/>
<protein>
    <submittedName>
        <fullName evidence="2">Uncharacterized protein</fullName>
    </submittedName>
</protein>
<evidence type="ECO:0000256" key="1">
    <source>
        <dbReference type="SAM" id="MobiDB-lite"/>
    </source>
</evidence>
<dbReference type="Proteomes" id="UP000251993">
    <property type="component" value="Chromosome"/>
</dbReference>
<proteinExistence type="predicted"/>
<dbReference type="OrthoDB" id="962156at2"/>
<feature type="compositionally biased region" description="Basic and acidic residues" evidence="1">
    <location>
        <begin position="60"/>
        <end position="91"/>
    </location>
</feature>
<dbReference type="EMBL" id="CP030850">
    <property type="protein sequence ID" value="AXE18862.1"/>
    <property type="molecule type" value="Genomic_DNA"/>
</dbReference>
<organism evidence="2 3">
    <name type="scientific">Runella rosea</name>
    <dbReference type="NCBI Taxonomy" id="2259595"/>
    <lineage>
        <taxon>Bacteria</taxon>
        <taxon>Pseudomonadati</taxon>
        <taxon>Bacteroidota</taxon>
        <taxon>Cytophagia</taxon>
        <taxon>Cytophagales</taxon>
        <taxon>Spirosomataceae</taxon>
        <taxon>Runella</taxon>
    </lineage>
</organism>
<sequence>MLTIINQAFINLYDFLRSKSKISKIIVPLNQINAMKKLVFAAAMILVAFGSANAQWGNNDRDRRYDDRYDNRRDDRGYGNRDDNRGYDSRSGRGGNMGDRIDDFQREARRRIADGIAQGSISSREAKNLMRDVERIERKEQIFWRDRVLNPRERRELTSDLAALNREITHEKRDNERSTYDDYGRNGQRRGW</sequence>
<accession>A0A344TJP1</accession>
<gene>
    <name evidence="2" type="ORF">DR864_14440</name>
</gene>
<feature type="region of interest" description="Disordered" evidence="1">
    <location>
        <begin position="60"/>
        <end position="100"/>
    </location>
</feature>
<reference evidence="2 3" key="1">
    <citation type="submission" date="2018-07" db="EMBL/GenBank/DDBJ databases">
        <title>Genome sequencing of Runella.</title>
        <authorList>
            <person name="Baek M.-G."/>
            <person name="Yi H."/>
        </authorList>
    </citation>
    <scope>NUCLEOTIDE SEQUENCE [LARGE SCALE GENOMIC DNA]</scope>
    <source>
        <strain evidence="2 3">HYN0085</strain>
    </source>
</reference>
<evidence type="ECO:0000313" key="3">
    <source>
        <dbReference type="Proteomes" id="UP000251993"/>
    </source>
</evidence>
<evidence type="ECO:0000313" key="2">
    <source>
        <dbReference type="EMBL" id="AXE18862.1"/>
    </source>
</evidence>
<dbReference type="KEGG" id="run:DR864_14440"/>
<feature type="compositionally biased region" description="Basic and acidic residues" evidence="1">
    <location>
        <begin position="172"/>
        <end position="184"/>
    </location>
</feature>
<name>A0A344TJP1_9BACT</name>
<feature type="region of interest" description="Disordered" evidence="1">
    <location>
        <begin position="172"/>
        <end position="192"/>
    </location>
</feature>
<keyword evidence="3" id="KW-1185">Reference proteome</keyword>